<keyword evidence="2" id="KW-1185">Reference proteome</keyword>
<sequence length="68" mass="7314">MDAPPRYTAAAVHIFAVLPASPPSAFCIRVALFSLRELQAVGGGQEEEEEDEEEEEVLLRAVVALAGF</sequence>
<evidence type="ECO:0000313" key="1">
    <source>
        <dbReference type="EMBL" id="OLP86062.1"/>
    </source>
</evidence>
<gene>
    <name evidence="1" type="ORF">AK812_SmicGene32884</name>
</gene>
<protein>
    <submittedName>
        <fullName evidence="1">Uncharacterized protein</fullName>
    </submittedName>
</protein>
<name>A0A1Q9CT13_SYMMI</name>
<organism evidence="1 2">
    <name type="scientific">Symbiodinium microadriaticum</name>
    <name type="common">Dinoflagellate</name>
    <name type="synonym">Zooxanthella microadriatica</name>
    <dbReference type="NCBI Taxonomy" id="2951"/>
    <lineage>
        <taxon>Eukaryota</taxon>
        <taxon>Sar</taxon>
        <taxon>Alveolata</taxon>
        <taxon>Dinophyceae</taxon>
        <taxon>Suessiales</taxon>
        <taxon>Symbiodiniaceae</taxon>
        <taxon>Symbiodinium</taxon>
    </lineage>
</organism>
<evidence type="ECO:0000313" key="2">
    <source>
        <dbReference type="Proteomes" id="UP000186817"/>
    </source>
</evidence>
<reference evidence="1 2" key="1">
    <citation type="submission" date="2016-02" db="EMBL/GenBank/DDBJ databases">
        <title>Genome analysis of coral dinoflagellate symbionts highlights evolutionary adaptations to a symbiotic lifestyle.</title>
        <authorList>
            <person name="Aranda M."/>
            <person name="Li Y."/>
            <person name="Liew Y.J."/>
            <person name="Baumgarten S."/>
            <person name="Simakov O."/>
            <person name="Wilson M."/>
            <person name="Piel J."/>
            <person name="Ashoor H."/>
            <person name="Bougouffa S."/>
            <person name="Bajic V.B."/>
            <person name="Ryu T."/>
            <person name="Ravasi T."/>
            <person name="Bayer T."/>
            <person name="Micklem G."/>
            <person name="Kim H."/>
            <person name="Bhak J."/>
            <person name="Lajeunesse T.C."/>
            <person name="Voolstra C.R."/>
        </authorList>
    </citation>
    <scope>NUCLEOTIDE SEQUENCE [LARGE SCALE GENOMIC DNA]</scope>
    <source>
        <strain evidence="1 2">CCMP2467</strain>
    </source>
</reference>
<accession>A0A1Q9CT13</accession>
<dbReference type="AlphaFoldDB" id="A0A1Q9CT13"/>
<comment type="caution">
    <text evidence="1">The sequence shown here is derived from an EMBL/GenBank/DDBJ whole genome shotgun (WGS) entry which is preliminary data.</text>
</comment>
<dbReference type="EMBL" id="LSRX01000938">
    <property type="protein sequence ID" value="OLP86062.1"/>
    <property type="molecule type" value="Genomic_DNA"/>
</dbReference>
<proteinExistence type="predicted"/>
<dbReference type="Proteomes" id="UP000186817">
    <property type="component" value="Unassembled WGS sequence"/>
</dbReference>